<organism evidence="1 2">
    <name type="scientific">Melia azedarach</name>
    <name type="common">Chinaberry tree</name>
    <dbReference type="NCBI Taxonomy" id="155640"/>
    <lineage>
        <taxon>Eukaryota</taxon>
        <taxon>Viridiplantae</taxon>
        <taxon>Streptophyta</taxon>
        <taxon>Embryophyta</taxon>
        <taxon>Tracheophyta</taxon>
        <taxon>Spermatophyta</taxon>
        <taxon>Magnoliopsida</taxon>
        <taxon>eudicotyledons</taxon>
        <taxon>Gunneridae</taxon>
        <taxon>Pentapetalae</taxon>
        <taxon>rosids</taxon>
        <taxon>malvids</taxon>
        <taxon>Sapindales</taxon>
        <taxon>Meliaceae</taxon>
        <taxon>Melia</taxon>
    </lineage>
</organism>
<keyword evidence="2" id="KW-1185">Reference proteome</keyword>
<dbReference type="Proteomes" id="UP001164539">
    <property type="component" value="Chromosome 1"/>
</dbReference>
<evidence type="ECO:0000313" key="1">
    <source>
        <dbReference type="EMBL" id="KAJ4728459.1"/>
    </source>
</evidence>
<reference evidence="1 2" key="1">
    <citation type="journal article" date="2023" name="Science">
        <title>Complex scaffold remodeling in plant triterpene biosynthesis.</title>
        <authorList>
            <person name="De La Pena R."/>
            <person name="Hodgson H."/>
            <person name="Liu J.C."/>
            <person name="Stephenson M.J."/>
            <person name="Martin A.C."/>
            <person name="Owen C."/>
            <person name="Harkess A."/>
            <person name="Leebens-Mack J."/>
            <person name="Jimenez L.E."/>
            <person name="Osbourn A."/>
            <person name="Sattely E.S."/>
        </authorList>
    </citation>
    <scope>NUCLEOTIDE SEQUENCE [LARGE SCALE GENOMIC DNA]</scope>
    <source>
        <strain evidence="2">cv. JPN11</strain>
        <tissue evidence="1">Leaf</tissue>
    </source>
</reference>
<comment type="caution">
    <text evidence="1">The sequence shown here is derived from an EMBL/GenBank/DDBJ whole genome shotgun (WGS) entry which is preliminary data.</text>
</comment>
<name>A0ACC1YZK5_MELAZ</name>
<dbReference type="EMBL" id="CM051394">
    <property type="protein sequence ID" value="KAJ4728459.1"/>
    <property type="molecule type" value="Genomic_DNA"/>
</dbReference>
<accession>A0ACC1YZK5</accession>
<gene>
    <name evidence="1" type="ORF">OWV82_001385</name>
</gene>
<evidence type="ECO:0000313" key="2">
    <source>
        <dbReference type="Proteomes" id="UP001164539"/>
    </source>
</evidence>
<sequence>MSTQAARGPPLRGYRRRKAVPDLNVPPIESRDQEGSSTESRSEQVQASRQVQSIPPAPIDVEAIDDDVIESSPRAFAEAKNNSRRNRGRAFVVDVDSERTTGLAHNNRNKRRRVSPNTPVINCDFYINLESTSHPARQNAAAPPLPPKEPTFTCPICMGPLVEEMSTKCGHIFCKTCIRSAIAAQAKCPTCRKKMKQCAIVDGWIDDHLDIRLSIVDGWIDDHLDIRTGNTGAISNLLWRFIPGSSTGFRRRGDVFELLLSPRKVAEPWLEEGIKPT</sequence>
<protein>
    <submittedName>
        <fullName evidence="1">E3 ubiquitin-protein ligase RNF4</fullName>
    </submittedName>
</protein>
<proteinExistence type="predicted"/>